<dbReference type="GO" id="GO:0000271">
    <property type="term" value="P:polysaccharide biosynthetic process"/>
    <property type="evidence" value="ECO:0007669"/>
    <property type="project" value="InterPro"/>
</dbReference>
<evidence type="ECO:0000313" key="2">
    <source>
        <dbReference type="Proteomes" id="UP000176863"/>
    </source>
</evidence>
<evidence type="ECO:0008006" key="3">
    <source>
        <dbReference type="Google" id="ProtNLM"/>
    </source>
</evidence>
<evidence type="ECO:0000313" key="1">
    <source>
        <dbReference type="EMBL" id="OGG53722.1"/>
    </source>
</evidence>
<gene>
    <name evidence="1" type="ORF">A2851_02445</name>
</gene>
<reference evidence="1 2" key="1">
    <citation type="journal article" date="2016" name="Nat. Commun.">
        <title>Thousands of microbial genomes shed light on interconnected biogeochemical processes in an aquifer system.</title>
        <authorList>
            <person name="Anantharaman K."/>
            <person name="Brown C.T."/>
            <person name="Hug L.A."/>
            <person name="Sharon I."/>
            <person name="Castelle C.J."/>
            <person name="Probst A.J."/>
            <person name="Thomas B.C."/>
            <person name="Singh A."/>
            <person name="Wilkins M.J."/>
            <person name="Karaoz U."/>
            <person name="Brodie E.L."/>
            <person name="Williams K.H."/>
            <person name="Hubbard S.S."/>
            <person name="Banfield J.F."/>
        </authorList>
    </citation>
    <scope>NUCLEOTIDE SEQUENCE [LARGE SCALE GENOMIC DNA]</scope>
</reference>
<dbReference type="STRING" id="1798480.A2851_02445"/>
<dbReference type="Proteomes" id="UP000176863">
    <property type="component" value="Unassembled WGS sequence"/>
</dbReference>
<organism evidence="1 2">
    <name type="scientific">Candidatus Kaiserbacteria bacterium RIFCSPHIGHO2_01_FULL_53_29</name>
    <dbReference type="NCBI Taxonomy" id="1798480"/>
    <lineage>
        <taxon>Bacteria</taxon>
        <taxon>Candidatus Kaiseribacteriota</taxon>
    </lineage>
</organism>
<sequence>MLIWPRPEQEMVPLIEGLEKGGLKIVYFVGDRTEHCNPTGSIYHDHYDAWDGKPAPALADVNIPPLSAKEIEESFRLESMILTMMNKHFDPAAVDQRKHTYYTMLAYWRHVLKTVQPEAILFPIVPHSLYNYILFELAQENKIPTLMFEETVFDGRLISYRDFRKSNGALQAALAYNLSRGVMPGDLSKEMRDYWEENRGSKRNISKPWFQRELEDRVSGRTLWKIRVRALLRSVSNGSTFRLVFTYLARQSKGNLTSEYGRVTKAADFSRAYVYFPLQFQPERTSSPQGGVFHDQLLAVETLSAALPRGWEIYVKEHPSQWLLRNKSQYNCVRWRGYYEQLARISGVRVVPIGTNSYELIEHCKTVAVITGTAGWEALLRDKLPLVFGWCWYRDCPGVHGVRSVDECTRALTNVQAPARHESNMAAFLKAFEQVSIRSNIFQSRDPKNAVTPEESATTIAQFILKELHNPNVQIKHHVP</sequence>
<protein>
    <recommendedName>
        <fullName evidence="3">Capsule polysaccharide biosynthesis protein</fullName>
    </recommendedName>
</protein>
<dbReference type="AlphaFoldDB" id="A0A1F6CY14"/>
<comment type="caution">
    <text evidence="1">The sequence shown here is derived from an EMBL/GenBank/DDBJ whole genome shotgun (WGS) entry which is preliminary data.</text>
</comment>
<name>A0A1F6CY14_9BACT</name>
<dbReference type="Pfam" id="PF05159">
    <property type="entry name" value="Capsule_synth"/>
    <property type="match status" value="1"/>
</dbReference>
<dbReference type="InterPro" id="IPR007833">
    <property type="entry name" value="Capsule_polysaccharide_synth"/>
</dbReference>
<proteinExistence type="predicted"/>
<dbReference type="GO" id="GO:0015774">
    <property type="term" value="P:polysaccharide transport"/>
    <property type="evidence" value="ECO:0007669"/>
    <property type="project" value="InterPro"/>
</dbReference>
<accession>A0A1F6CY14</accession>
<dbReference type="EMBL" id="MFKT01000009">
    <property type="protein sequence ID" value="OGG53722.1"/>
    <property type="molecule type" value="Genomic_DNA"/>
</dbReference>